<organism evidence="2 3">
    <name type="scientific">Helianthus annuus</name>
    <name type="common">Common sunflower</name>
    <dbReference type="NCBI Taxonomy" id="4232"/>
    <lineage>
        <taxon>Eukaryota</taxon>
        <taxon>Viridiplantae</taxon>
        <taxon>Streptophyta</taxon>
        <taxon>Embryophyta</taxon>
        <taxon>Tracheophyta</taxon>
        <taxon>Spermatophyta</taxon>
        <taxon>Magnoliopsida</taxon>
        <taxon>eudicotyledons</taxon>
        <taxon>Gunneridae</taxon>
        <taxon>Pentapetalae</taxon>
        <taxon>asterids</taxon>
        <taxon>campanulids</taxon>
        <taxon>Asterales</taxon>
        <taxon>Asteraceae</taxon>
        <taxon>Asteroideae</taxon>
        <taxon>Heliantheae alliance</taxon>
        <taxon>Heliantheae</taxon>
        <taxon>Helianthus</taxon>
    </lineage>
</organism>
<keyword evidence="3" id="KW-1185">Reference proteome</keyword>
<reference evidence="2" key="1">
    <citation type="journal article" date="2017" name="Nature">
        <title>The sunflower genome provides insights into oil metabolism, flowering and Asterid evolution.</title>
        <authorList>
            <person name="Badouin H."/>
            <person name="Gouzy J."/>
            <person name="Grassa C.J."/>
            <person name="Murat F."/>
            <person name="Staton S.E."/>
            <person name="Cottret L."/>
            <person name="Lelandais-Briere C."/>
            <person name="Owens G.L."/>
            <person name="Carrere S."/>
            <person name="Mayjonade B."/>
            <person name="Legrand L."/>
            <person name="Gill N."/>
            <person name="Kane N.C."/>
            <person name="Bowers J.E."/>
            <person name="Hubner S."/>
            <person name="Bellec A."/>
            <person name="Berard A."/>
            <person name="Berges H."/>
            <person name="Blanchet N."/>
            <person name="Boniface M.C."/>
            <person name="Brunel D."/>
            <person name="Catrice O."/>
            <person name="Chaidir N."/>
            <person name="Claudel C."/>
            <person name="Donnadieu C."/>
            <person name="Faraut T."/>
            <person name="Fievet G."/>
            <person name="Helmstetter N."/>
            <person name="King M."/>
            <person name="Knapp S.J."/>
            <person name="Lai Z."/>
            <person name="Le Paslier M.C."/>
            <person name="Lippi Y."/>
            <person name="Lorenzon L."/>
            <person name="Mandel J.R."/>
            <person name="Marage G."/>
            <person name="Marchand G."/>
            <person name="Marquand E."/>
            <person name="Bret-Mestries E."/>
            <person name="Morien E."/>
            <person name="Nambeesan S."/>
            <person name="Nguyen T."/>
            <person name="Pegot-Espagnet P."/>
            <person name="Pouilly N."/>
            <person name="Raftis F."/>
            <person name="Sallet E."/>
            <person name="Schiex T."/>
            <person name="Thomas J."/>
            <person name="Vandecasteele C."/>
            <person name="Vares D."/>
            <person name="Vear F."/>
            <person name="Vautrin S."/>
            <person name="Crespi M."/>
            <person name="Mangin B."/>
            <person name="Burke J.M."/>
            <person name="Salse J."/>
            <person name="Munos S."/>
            <person name="Vincourt P."/>
            <person name="Rieseberg L.H."/>
            <person name="Langlade N.B."/>
        </authorList>
    </citation>
    <scope>NUCLEOTIDE SEQUENCE</scope>
    <source>
        <tissue evidence="2">Leaves</tissue>
    </source>
</reference>
<feature type="region of interest" description="Disordered" evidence="1">
    <location>
        <begin position="1"/>
        <end position="41"/>
    </location>
</feature>
<gene>
    <name evidence="2" type="ORF">HanXRQr2_Chr01g0033151</name>
</gene>
<dbReference type="EMBL" id="MNCJ02000316">
    <property type="protein sequence ID" value="KAF5822972.1"/>
    <property type="molecule type" value="Genomic_DNA"/>
</dbReference>
<name>A0A9K3JYF8_HELAN</name>
<dbReference type="Gramene" id="mRNA:HanXRQr2_Chr01g0033151">
    <property type="protein sequence ID" value="mRNA:HanXRQr2_Chr01g0033151"/>
    <property type="gene ID" value="HanXRQr2_Chr01g0033151"/>
</dbReference>
<accession>A0A9K3JYF8</accession>
<reference evidence="2" key="2">
    <citation type="submission" date="2020-06" db="EMBL/GenBank/DDBJ databases">
        <title>Helianthus annuus Genome sequencing and assembly Release 2.</title>
        <authorList>
            <person name="Gouzy J."/>
            <person name="Langlade N."/>
            <person name="Munos S."/>
        </authorList>
    </citation>
    <scope>NUCLEOTIDE SEQUENCE</scope>
    <source>
        <tissue evidence="2">Leaves</tissue>
    </source>
</reference>
<dbReference type="Proteomes" id="UP000215914">
    <property type="component" value="Unassembled WGS sequence"/>
</dbReference>
<comment type="caution">
    <text evidence="2">The sequence shown here is derived from an EMBL/GenBank/DDBJ whole genome shotgun (WGS) entry which is preliminary data.</text>
</comment>
<evidence type="ECO:0000313" key="3">
    <source>
        <dbReference type="Proteomes" id="UP000215914"/>
    </source>
</evidence>
<dbReference type="AlphaFoldDB" id="A0A9K3JYF8"/>
<protein>
    <submittedName>
        <fullName evidence="2">Uncharacterized protein</fullName>
    </submittedName>
</protein>
<evidence type="ECO:0000313" key="2">
    <source>
        <dbReference type="EMBL" id="KAF5822972.1"/>
    </source>
</evidence>
<proteinExistence type="predicted"/>
<sequence>MSTPTAAPHDGMGHLNVKHPGPSLIDVPIMNYKKDGHKQRS</sequence>
<evidence type="ECO:0000256" key="1">
    <source>
        <dbReference type="SAM" id="MobiDB-lite"/>
    </source>
</evidence>